<evidence type="ECO:0000259" key="1">
    <source>
        <dbReference type="PROSITE" id="PS51464"/>
    </source>
</evidence>
<organism evidence="2 3">
    <name type="scientific">Halobacillus litoralis</name>
    <dbReference type="NCBI Taxonomy" id="45668"/>
    <lineage>
        <taxon>Bacteria</taxon>
        <taxon>Bacillati</taxon>
        <taxon>Bacillota</taxon>
        <taxon>Bacilli</taxon>
        <taxon>Bacillales</taxon>
        <taxon>Bacillaceae</taxon>
        <taxon>Halobacillus</taxon>
    </lineage>
</organism>
<dbReference type="PANTHER" id="PTHR30390">
    <property type="entry name" value="SEDOHEPTULOSE 7-PHOSPHATE ISOMERASE / DNAA INITIATOR-ASSOCIATING FACTOR FOR REPLICATION INITIATION"/>
    <property type="match status" value="1"/>
</dbReference>
<dbReference type="NCBIfam" id="NF002805">
    <property type="entry name" value="PRK02947.1"/>
    <property type="match status" value="1"/>
</dbReference>
<dbReference type="RefSeq" id="WP_160835279.1">
    <property type="nucleotide sequence ID" value="NZ_WMET01000001.1"/>
</dbReference>
<dbReference type="PROSITE" id="PS51464">
    <property type="entry name" value="SIS"/>
    <property type="match status" value="1"/>
</dbReference>
<dbReference type="InterPro" id="IPR050099">
    <property type="entry name" value="SIS_GmhA/DiaA_subfam"/>
</dbReference>
<dbReference type="PANTHER" id="PTHR30390:SF7">
    <property type="entry name" value="PHOSPHOHEPTOSE ISOMERASE"/>
    <property type="match status" value="1"/>
</dbReference>
<dbReference type="SUPFAM" id="SSF53697">
    <property type="entry name" value="SIS domain"/>
    <property type="match status" value="1"/>
</dbReference>
<dbReference type="EMBL" id="WMET01000001">
    <property type="protein sequence ID" value="MYL18838.1"/>
    <property type="molecule type" value="Genomic_DNA"/>
</dbReference>
<accession>A0A845DNN4</accession>
<dbReference type="InterPro" id="IPR001347">
    <property type="entry name" value="SIS_dom"/>
</dbReference>
<feature type="domain" description="SIS" evidence="1">
    <location>
        <begin position="29"/>
        <end position="206"/>
    </location>
</feature>
<dbReference type="InterPro" id="IPR035472">
    <property type="entry name" value="RpiR-like_SIS"/>
</dbReference>
<proteinExistence type="predicted"/>
<sequence>MSYLLDVSRRLQTLAGRQSEAFATISRRYAEAISRGGIIHMFGCGHSSLIAQEAYYRAGGLVPVRPILIEPLMLHKGAVQASQYERTPGFVGPYLEKEDVQPEDAVLILSTSGRNPAPVEAAEFFRERGVYTTALTSLRYAASQPSRLDSGKRLEDAAENVIDMEVPVGDAVMKGKGTSHSPVSTVLGTAIVHELLTRTIHHLEESGMDVPVFKSGNVDGSDEHNQRMIDHYTRIRF</sequence>
<comment type="caution">
    <text evidence="2">The sequence shown here is derived from an EMBL/GenBank/DDBJ whole genome shotgun (WGS) entry which is preliminary data.</text>
</comment>
<dbReference type="GO" id="GO:0097367">
    <property type="term" value="F:carbohydrate derivative binding"/>
    <property type="evidence" value="ECO:0007669"/>
    <property type="project" value="InterPro"/>
</dbReference>
<dbReference type="InterPro" id="IPR046348">
    <property type="entry name" value="SIS_dom_sf"/>
</dbReference>
<protein>
    <submittedName>
        <fullName evidence="2">Sugar isomerase domain-containing protein</fullName>
    </submittedName>
</protein>
<name>A0A845DNN4_9BACI</name>
<evidence type="ECO:0000313" key="3">
    <source>
        <dbReference type="Proteomes" id="UP000460949"/>
    </source>
</evidence>
<dbReference type="GO" id="GO:0016853">
    <property type="term" value="F:isomerase activity"/>
    <property type="evidence" value="ECO:0007669"/>
    <property type="project" value="UniProtKB-KW"/>
</dbReference>
<dbReference type="GO" id="GO:1901135">
    <property type="term" value="P:carbohydrate derivative metabolic process"/>
    <property type="evidence" value="ECO:0007669"/>
    <property type="project" value="InterPro"/>
</dbReference>
<reference evidence="2 3" key="1">
    <citation type="submission" date="2019-11" db="EMBL/GenBank/DDBJ databases">
        <title>Genome sequences of 17 halophilic strains isolated from different environments.</title>
        <authorList>
            <person name="Furrow R.E."/>
        </authorList>
    </citation>
    <scope>NUCLEOTIDE SEQUENCE [LARGE SCALE GENOMIC DNA]</scope>
    <source>
        <strain evidence="2 3">22511_23_Filter</strain>
    </source>
</reference>
<dbReference type="Pfam" id="PF13580">
    <property type="entry name" value="SIS_2"/>
    <property type="match status" value="1"/>
</dbReference>
<evidence type="ECO:0000313" key="2">
    <source>
        <dbReference type="EMBL" id="MYL18838.1"/>
    </source>
</evidence>
<dbReference type="Gene3D" id="3.40.50.10490">
    <property type="entry name" value="Glucose-6-phosphate isomerase like protein, domain 1"/>
    <property type="match status" value="1"/>
</dbReference>
<gene>
    <name evidence="2" type="ORF">GLW04_02985</name>
</gene>
<keyword evidence="2" id="KW-0413">Isomerase</keyword>
<dbReference type="Proteomes" id="UP000460949">
    <property type="component" value="Unassembled WGS sequence"/>
</dbReference>
<dbReference type="CDD" id="cd05013">
    <property type="entry name" value="SIS_RpiR"/>
    <property type="match status" value="1"/>
</dbReference>
<dbReference type="AlphaFoldDB" id="A0A845DNN4"/>